<dbReference type="EMBL" id="HBUF01378388">
    <property type="protein sequence ID" value="CAG6729290.1"/>
    <property type="molecule type" value="Transcribed_RNA"/>
</dbReference>
<reference evidence="1" key="1">
    <citation type="submission" date="2021-05" db="EMBL/GenBank/DDBJ databases">
        <authorList>
            <person name="Alioto T."/>
            <person name="Alioto T."/>
            <person name="Gomez Garrido J."/>
        </authorList>
    </citation>
    <scope>NUCLEOTIDE SEQUENCE</scope>
</reference>
<organism evidence="1">
    <name type="scientific">Cacopsylla melanoneura</name>
    <dbReference type="NCBI Taxonomy" id="428564"/>
    <lineage>
        <taxon>Eukaryota</taxon>
        <taxon>Metazoa</taxon>
        <taxon>Ecdysozoa</taxon>
        <taxon>Arthropoda</taxon>
        <taxon>Hexapoda</taxon>
        <taxon>Insecta</taxon>
        <taxon>Pterygota</taxon>
        <taxon>Neoptera</taxon>
        <taxon>Paraneoptera</taxon>
        <taxon>Hemiptera</taxon>
        <taxon>Sternorrhyncha</taxon>
        <taxon>Psylloidea</taxon>
        <taxon>Psyllidae</taxon>
        <taxon>Psyllinae</taxon>
        <taxon>Cacopsylla</taxon>
    </lineage>
</organism>
<dbReference type="EMBL" id="HBUF01378385">
    <property type="protein sequence ID" value="CAG6729284.1"/>
    <property type="molecule type" value="Transcribed_RNA"/>
</dbReference>
<protein>
    <submittedName>
        <fullName evidence="1">Uncharacterized protein</fullName>
    </submittedName>
</protein>
<dbReference type="AlphaFoldDB" id="A0A8D9DVB9"/>
<sequence>MALLSFPCHFFFFYSDPLVIHFYFLIFSNSPRVSGNIYGNWRSRGLSSKQQMQLVGLLSLDVPASSVHLLKYMKHLLRPGRRLIKAKGWSPRIKKPNNERCTLTKT</sequence>
<name>A0A8D9DVB9_9HEMI</name>
<proteinExistence type="predicted"/>
<accession>A0A8D9DVB9</accession>
<evidence type="ECO:0000313" key="1">
    <source>
        <dbReference type="EMBL" id="CAG6729284.1"/>
    </source>
</evidence>